<dbReference type="InParanoid" id="A0A140L7U5"/>
<protein>
    <submittedName>
        <fullName evidence="1">Uncharacterized protein</fullName>
    </submittedName>
</protein>
<organism evidence="1 2">
    <name type="scientific">Fervidicola ferrireducens</name>
    <dbReference type="NCBI Taxonomy" id="520764"/>
    <lineage>
        <taxon>Bacteria</taxon>
        <taxon>Bacillati</taxon>
        <taxon>Bacillota</taxon>
        <taxon>Clostridia</taxon>
        <taxon>Thermosediminibacterales</taxon>
        <taxon>Thermosediminibacteraceae</taxon>
        <taxon>Fervidicola</taxon>
    </lineage>
</organism>
<proteinExistence type="predicted"/>
<reference evidence="1 2" key="1">
    <citation type="submission" date="2015-12" db="EMBL/GenBank/DDBJ databases">
        <title>Draft genome sequnece of Fervidicola ferrireducens strain Y170.</title>
        <authorList>
            <person name="Patel B.K."/>
        </authorList>
    </citation>
    <scope>NUCLEOTIDE SEQUENCE [LARGE SCALE GENOMIC DNA]</scope>
    <source>
        <strain evidence="1 2">Y170</strain>
    </source>
</reference>
<comment type="caution">
    <text evidence="1">The sequence shown here is derived from an EMBL/GenBank/DDBJ whole genome shotgun (WGS) entry which is preliminary data.</text>
</comment>
<gene>
    <name evidence="1" type="ORF">AN618_15130</name>
</gene>
<sequence>MDGACLFKVHSMGRHRYGDLGLNRFRKEGIIDIDEKIIFKHN</sequence>
<evidence type="ECO:0000313" key="1">
    <source>
        <dbReference type="EMBL" id="KXG76620.1"/>
    </source>
</evidence>
<accession>A0A140L7U5</accession>
<keyword evidence="2" id="KW-1185">Reference proteome</keyword>
<dbReference type="EMBL" id="LOED01000018">
    <property type="protein sequence ID" value="KXG76620.1"/>
    <property type="molecule type" value="Genomic_DNA"/>
</dbReference>
<dbReference type="STRING" id="520764.AN618_15130"/>
<name>A0A140L7U5_9FIRM</name>
<dbReference type="Proteomes" id="UP000070427">
    <property type="component" value="Unassembled WGS sequence"/>
</dbReference>
<dbReference type="AlphaFoldDB" id="A0A140L7U5"/>
<evidence type="ECO:0000313" key="2">
    <source>
        <dbReference type="Proteomes" id="UP000070427"/>
    </source>
</evidence>